<evidence type="ECO:0000313" key="2">
    <source>
        <dbReference type="Proteomes" id="UP000501802"/>
    </source>
</evidence>
<organism evidence="1 2">
    <name type="scientific">Spirosoma aureum</name>
    <dbReference type="NCBI Taxonomy" id="2692134"/>
    <lineage>
        <taxon>Bacteria</taxon>
        <taxon>Pseudomonadati</taxon>
        <taxon>Bacteroidota</taxon>
        <taxon>Cytophagia</taxon>
        <taxon>Cytophagales</taxon>
        <taxon>Cytophagaceae</taxon>
        <taxon>Spirosoma</taxon>
    </lineage>
</organism>
<dbReference type="EMBL" id="CP050063">
    <property type="protein sequence ID" value="QIP13334.1"/>
    <property type="molecule type" value="Genomic_DNA"/>
</dbReference>
<dbReference type="Proteomes" id="UP000501802">
    <property type="component" value="Chromosome"/>
</dbReference>
<keyword evidence="2" id="KW-1185">Reference proteome</keyword>
<protein>
    <submittedName>
        <fullName evidence="1">Uncharacterized protein</fullName>
    </submittedName>
</protein>
<gene>
    <name evidence="1" type="ORF">G8759_12190</name>
</gene>
<name>A0A6G9ALW7_9BACT</name>
<accession>A0A6G9ALW7</accession>
<reference evidence="1 2" key="1">
    <citation type="submission" date="2020-03" db="EMBL/GenBank/DDBJ databases">
        <authorList>
            <person name="Kim M.K."/>
        </authorList>
    </citation>
    <scope>NUCLEOTIDE SEQUENCE [LARGE SCALE GENOMIC DNA]</scope>
    <source>
        <strain evidence="1 2">BT328</strain>
    </source>
</reference>
<dbReference type="KEGG" id="spib:G8759_12190"/>
<dbReference type="RefSeq" id="WP_167208302.1">
    <property type="nucleotide sequence ID" value="NZ_CP050063.1"/>
</dbReference>
<dbReference type="AlphaFoldDB" id="A0A6G9ALW7"/>
<evidence type="ECO:0000313" key="1">
    <source>
        <dbReference type="EMBL" id="QIP13334.1"/>
    </source>
</evidence>
<proteinExistence type="predicted"/>
<sequence>MADQAKFEYDDWVGAVRPDPRNTDQVTLLQGYIGQSSESGHIRVYADDSLNGFVEVPEEAIVYALKLSATESSLGGSRIWIRSDTVVTHGDPKLANRPRSTFLEGDIMQQYGAFGQPDTTQMQGFAAAGQPDTTLQAATIGIACGPLTRVSVCQICVSTPIICRTRISICQLRTCFVTQCGFATCQITFCGKSCFRTVCCIPGDRFPITKTPTFPTTEPTVGPAGPFGQPGGAGFMGGQPDTTQMGGYYGTFNPYMY</sequence>